<organism evidence="10 11">
    <name type="scientific">Symbiochloris irregularis</name>
    <dbReference type="NCBI Taxonomy" id="706552"/>
    <lineage>
        <taxon>Eukaryota</taxon>
        <taxon>Viridiplantae</taxon>
        <taxon>Chlorophyta</taxon>
        <taxon>core chlorophytes</taxon>
        <taxon>Trebouxiophyceae</taxon>
        <taxon>Trebouxiales</taxon>
        <taxon>Trebouxiaceae</taxon>
        <taxon>Symbiochloris</taxon>
    </lineage>
</organism>
<dbReference type="GO" id="GO:0009368">
    <property type="term" value="C:endopeptidase Clp complex"/>
    <property type="evidence" value="ECO:0007669"/>
    <property type="project" value="TreeGrafter"/>
</dbReference>
<proteinExistence type="inferred from homology"/>
<evidence type="ECO:0000256" key="5">
    <source>
        <dbReference type="PROSITE-ProRule" id="PRU10085"/>
    </source>
</evidence>
<keyword evidence="3 7" id="KW-0378">Hydrolase</keyword>
<dbReference type="InterPro" id="IPR001907">
    <property type="entry name" value="ClpP"/>
</dbReference>
<dbReference type="GO" id="GO:0051117">
    <property type="term" value="F:ATPase binding"/>
    <property type="evidence" value="ECO:0007669"/>
    <property type="project" value="TreeGrafter"/>
</dbReference>
<keyword evidence="4 7" id="KW-0720">Serine protease</keyword>
<dbReference type="InterPro" id="IPR033135">
    <property type="entry name" value="ClpP_His_AS"/>
</dbReference>
<comment type="similarity">
    <text evidence="1 8">Belongs to the peptidase S14 family.</text>
</comment>
<dbReference type="PROSITE" id="PS00381">
    <property type="entry name" value="CLP_PROTEASE_SER"/>
    <property type="match status" value="1"/>
</dbReference>
<evidence type="ECO:0000256" key="4">
    <source>
        <dbReference type="ARBA" id="ARBA00022825"/>
    </source>
</evidence>
<evidence type="ECO:0000313" key="11">
    <source>
        <dbReference type="Proteomes" id="UP001465755"/>
    </source>
</evidence>
<dbReference type="GO" id="GO:0004252">
    <property type="term" value="F:serine-type endopeptidase activity"/>
    <property type="evidence" value="ECO:0007669"/>
    <property type="project" value="UniProtKB-EC"/>
</dbReference>
<accession>A0AAW1NQK1</accession>
<reference evidence="10 11" key="1">
    <citation type="journal article" date="2024" name="Nat. Commun.">
        <title>Phylogenomics reveals the evolutionary origins of lichenization in chlorophyte algae.</title>
        <authorList>
            <person name="Puginier C."/>
            <person name="Libourel C."/>
            <person name="Otte J."/>
            <person name="Skaloud P."/>
            <person name="Haon M."/>
            <person name="Grisel S."/>
            <person name="Petersen M."/>
            <person name="Berrin J.G."/>
            <person name="Delaux P.M."/>
            <person name="Dal Grande F."/>
            <person name="Keller J."/>
        </authorList>
    </citation>
    <scope>NUCLEOTIDE SEQUENCE [LARGE SCALE GENOMIC DNA]</scope>
    <source>
        <strain evidence="10 11">SAG 2036</strain>
    </source>
</reference>
<dbReference type="EMBL" id="JALJOQ010000129">
    <property type="protein sequence ID" value="KAK9795494.1"/>
    <property type="molecule type" value="Genomic_DNA"/>
</dbReference>
<gene>
    <name evidence="10" type="ORF">WJX73_007381</name>
</gene>
<dbReference type="GO" id="GO:0006515">
    <property type="term" value="P:protein quality control for misfolded or incompletely synthesized proteins"/>
    <property type="evidence" value="ECO:0007669"/>
    <property type="project" value="TreeGrafter"/>
</dbReference>
<evidence type="ECO:0000256" key="7">
    <source>
        <dbReference type="RuleBase" id="RU000549"/>
    </source>
</evidence>
<feature type="active site" evidence="5">
    <location>
        <position position="162"/>
    </location>
</feature>
<dbReference type="GO" id="GO:0009536">
    <property type="term" value="C:plastid"/>
    <property type="evidence" value="ECO:0007669"/>
    <property type="project" value="UniProtKB-ARBA"/>
</dbReference>
<feature type="region of interest" description="Disordered" evidence="9">
    <location>
        <begin position="1"/>
        <end position="29"/>
    </location>
</feature>
<dbReference type="SUPFAM" id="SSF52096">
    <property type="entry name" value="ClpP/crotonase"/>
    <property type="match status" value="1"/>
</dbReference>
<dbReference type="Gene3D" id="3.90.226.10">
    <property type="entry name" value="2-enoyl-CoA Hydratase, Chain A, domain 1"/>
    <property type="match status" value="1"/>
</dbReference>
<comment type="caution">
    <text evidence="10">The sequence shown here is derived from an EMBL/GenBank/DDBJ whole genome shotgun (WGS) entry which is preliminary data.</text>
</comment>
<dbReference type="Pfam" id="PF00574">
    <property type="entry name" value="CLP_protease"/>
    <property type="match status" value="1"/>
</dbReference>
<dbReference type="CDD" id="cd07017">
    <property type="entry name" value="S14_ClpP_2"/>
    <property type="match status" value="1"/>
</dbReference>
<dbReference type="InterPro" id="IPR029045">
    <property type="entry name" value="ClpP/crotonase-like_dom_sf"/>
</dbReference>
<dbReference type="AlphaFoldDB" id="A0AAW1NQK1"/>
<dbReference type="Proteomes" id="UP001465755">
    <property type="component" value="Unassembled WGS sequence"/>
</dbReference>
<keyword evidence="2 7" id="KW-0645">Protease</keyword>
<evidence type="ECO:0000313" key="10">
    <source>
        <dbReference type="EMBL" id="KAK9795494.1"/>
    </source>
</evidence>
<evidence type="ECO:0000256" key="9">
    <source>
        <dbReference type="SAM" id="MobiDB-lite"/>
    </source>
</evidence>
<evidence type="ECO:0000256" key="6">
    <source>
        <dbReference type="PROSITE-ProRule" id="PRU10086"/>
    </source>
</evidence>
<dbReference type="GO" id="GO:0004176">
    <property type="term" value="F:ATP-dependent peptidase activity"/>
    <property type="evidence" value="ECO:0007669"/>
    <property type="project" value="InterPro"/>
</dbReference>
<evidence type="ECO:0000256" key="8">
    <source>
        <dbReference type="RuleBase" id="RU003567"/>
    </source>
</evidence>
<dbReference type="PANTHER" id="PTHR10381">
    <property type="entry name" value="ATP-DEPENDENT CLP PROTEASE PROTEOLYTIC SUBUNIT"/>
    <property type="match status" value="1"/>
</dbReference>
<evidence type="ECO:0000256" key="2">
    <source>
        <dbReference type="ARBA" id="ARBA00022670"/>
    </source>
</evidence>
<evidence type="ECO:0000256" key="1">
    <source>
        <dbReference type="ARBA" id="ARBA00007039"/>
    </source>
</evidence>
<dbReference type="EC" id="3.4.21.92" evidence="7"/>
<feature type="active site" evidence="6">
    <location>
        <position position="187"/>
    </location>
</feature>
<sequence>MSGSSGALGRLPTQQQQSPSPCLLHRPSAPNVVVPRRPVAARHLPQRDSRHIELISREPPNRQVVCGQQGPPPPSPIVVERFQQVISQLFQQRIVRVGGPIDDDMANLVVAQLLYLDSAGKEDITMYVNSPGGSVTAGMAVFDTMRHVRPHVSTACIGLAASMGAFILASGQQGKRYSLPNSRIMIHQPLGGAQGQAAGASTALS</sequence>
<keyword evidence="11" id="KW-1185">Reference proteome</keyword>
<name>A0AAW1NQK1_9CHLO</name>
<dbReference type="PANTHER" id="PTHR10381:SF12">
    <property type="entry name" value="ATP-DEPENDENT CLP PROTEASE PROTEOLYTIC SUBUNIT 5, CHLOROPLASTIC"/>
    <property type="match status" value="1"/>
</dbReference>
<dbReference type="PRINTS" id="PR00127">
    <property type="entry name" value="CLPPROTEASEP"/>
</dbReference>
<protein>
    <recommendedName>
        <fullName evidence="8">ATP-dependent Clp protease proteolytic subunit</fullName>
        <ecNumber evidence="7">3.4.21.92</ecNumber>
    </recommendedName>
</protein>
<dbReference type="PROSITE" id="PS00382">
    <property type="entry name" value="CLP_PROTEASE_HIS"/>
    <property type="match status" value="1"/>
</dbReference>
<dbReference type="InterPro" id="IPR023562">
    <property type="entry name" value="ClpP/TepA"/>
</dbReference>
<dbReference type="InterPro" id="IPR018215">
    <property type="entry name" value="ClpP_Ser_AS"/>
</dbReference>
<evidence type="ECO:0000256" key="3">
    <source>
        <dbReference type="ARBA" id="ARBA00022801"/>
    </source>
</evidence>